<keyword evidence="1" id="KW-0732">Signal</keyword>
<keyword evidence="4" id="KW-1185">Reference proteome</keyword>
<evidence type="ECO:0000313" key="4">
    <source>
        <dbReference type="Proteomes" id="UP000199659"/>
    </source>
</evidence>
<dbReference type="Pfam" id="PF02368">
    <property type="entry name" value="Big_2"/>
    <property type="match status" value="1"/>
</dbReference>
<evidence type="ECO:0000256" key="1">
    <source>
        <dbReference type="SAM" id="SignalP"/>
    </source>
</evidence>
<feature type="domain" description="BIG2" evidence="2">
    <location>
        <begin position="111"/>
        <end position="188"/>
    </location>
</feature>
<dbReference type="InterPro" id="IPR003343">
    <property type="entry name" value="Big_2"/>
</dbReference>
<feature type="domain" description="BIG2" evidence="2">
    <location>
        <begin position="22"/>
        <end position="104"/>
    </location>
</feature>
<accession>A0A1I6HR36</accession>
<protein>
    <submittedName>
        <fullName evidence="3">Ig-like domain (Group 2)</fullName>
    </submittedName>
</protein>
<proteinExistence type="predicted"/>
<name>A0A1I6HR36_9FIRM</name>
<dbReference type="SUPFAM" id="SSF49373">
    <property type="entry name" value="Invasin/intimin cell-adhesion fragments"/>
    <property type="match status" value="2"/>
</dbReference>
<dbReference type="RefSeq" id="WP_092558814.1">
    <property type="nucleotide sequence ID" value="NZ_FOYZ01000001.1"/>
</dbReference>
<dbReference type="OrthoDB" id="2018824at2"/>
<dbReference type="EMBL" id="FOYZ01000001">
    <property type="protein sequence ID" value="SFR56922.1"/>
    <property type="molecule type" value="Genomic_DNA"/>
</dbReference>
<dbReference type="STRING" id="37658.SAMN05661086_00184"/>
<organism evidence="3 4">
    <name type="scientific">Anaeromicropila populeti</name>
    <dbReference type="NCBI Taxonomy" id="37658"/>
    <lineage>
        <taxon>Bacteria</taxon>
        <taxon>Bacillati</taxon>
        <taxon>Bacillota</taxon>
        <taxon>Clostridia</taxon>
        <taxon>Lachnospirales</taxon>
        <taxon>Lachnospiraceae</taxon>
        <taxon>Anaeromicropila</taxon>
    </lineage>
</organism>
<feature type="domain" description="BIG2" evidence="2">
    <location>
        <begin position="408"/>
        <end position="496"/>
    </location>
</feature>
<dbReference type="InterPro" id="IPR008964">
    <property type="entry name" value="Invasin/intimin_cell_adhesion"/>
</dbReference>
<dbReference type="Gene3D" id="2.60.40.1080">
    <property type="match status" value="2"/>
</dbReference>
<sequence>MKNFFKKLALVLALAMVVASVTPTALSVSAASKITLKSGKAAPSTVYVGKTYSLKVAGTTVKFYSSNKAVATVGLTGGKLTPKAPGTVTVTAKSKKTGKTVATKKFTVNERAASVAVDQAELYLAVGGTATIKATKTPATSTDVVRFLSTDKAVATVGLTGGKVTAKANGKATINVYSMATKATKSTSKYNKTATVTVYVGTYLDTVKQVSTTKLELTFKSDVASVKTSDFKVVRDATSATLPVNTATVSDTNKKVVTVTTFEEMKDGKTYTVTYGENKVQFTATDATVTQLEITPLTVQYGTETEMKVLAKDANGVVVTEVVYGTANSNIDFTLNTTGGYINGSKLSLSKIGNTATATATYHTYTYDENGQEKNVVKTGDVTITAVEQVAITLDAYNYHIANSDVTSVDFNKLTERNTTLAVGETKNVVFKFVDSNKAEITNYENYTVVSSNTDVLLINQALSSTVKYASIIAVKTGDACILVKDAKGNVVKTLAVTIVAARKATSMTLDKYSVSVSNAATVAETAPVVVKVFDQYGKEMSTEVEAADITVECTKVSTATPTASTVNGSLATYVTIADGKVTFLGASTTAATYTYTVKAGSLSKQIVVTTKAPSGTPTYELVLGATTMDAVVKGEDDIKKTISVKLAEKLGGVINSYVAGATITVLDSTGKDVTTKYYDSANGVFKVTDNDAGVVTKTPAGSYTIKAVATIGGKDVSLVQGIVITDTQGTITAARQVQSITAPSYTSDMQMVRDTMTAAYKLVDDGTAYAIDNTKYIIPSTAEFSAEYNLYKNTSNVYTGLFVKTVVVYKYVGQTSTNVDILVPFTVTVNETINFN</sequence>
<dbReference type="AlphaFoldDB" id="A0A1I6HR36"/>
<dbReference type="Proteomes" id="UP000199659">
    <property type="component" value="Unassembled WGS sequence"/>
</dbReference>
<dbReference type="SMART" id="SM00635">
    <property type="entry name" value="BID_2"/>
    <property type="match status" value="3"/>
</dbReference>
<evidence type="ECO:0000259" key="2">
    <source>
        <dbReference type="SMART" id="SM00635"/>
    </source>
</evidence>
<gene>
    <name evidence="3" type="ORF">SAMN05661086_00184</name>
</gene>
<evidence type="ECO:0000313" key="3">
    <source>
        <dbReference type="EMBL" id="SFR56922.1"/>
    </source>
</evidence>
<feature type="signal peptide" evidence="1">
    <location>
        <begin position="1"/>
        <end position="30"/>
    </location>
</feature>
<reference evidence="3 4" key="1">
    <citation type="submission" date="2016-10" db="EMBL/GenBank/DDBJ databases">
        <authorList>
            <person name="de Groot N.N."/>
        </authorList>
    </citation>
    <scope>NUCLEOTIDE SEQUENCE [LARGE SCALE GENOMIC DNA]</scope>
    <source>
        <strain evidence="3 4">743A</strain>
    </source>
</reference>
<feature type="chain" id="PRO_5011493658" evidence="1">
    <location>
        <begin position="31"/>
        <end position="837"/>
    </location>
</feature>